<gene>
    <name evidence="1" type="ORF">QGN29_00015</name>
</gene>
<dbReference type="Gene3D" id="3.20.20.190">
    <property type="entry name" value="Phosphatidylinositol (PI) phosphodiesterase"/>
    <property type="match status" value="2"/>
</dbReference>
<keyword evidence="2" id="KW-1185">Reference proteome</keyword>
<dbReference type="PANTHER" id="PTHR46211:SF1">
    <property type="entry name" value="GLYCEROPHOSPHODIESTER PHOSPHODIESTERASE, CYTOPLASMIC"/>
    <property type="match status" value="1"/>
</dbReference>
<dbReference type="RefSeq" id="WP_310798591.1">
    <property type="nucleotide sequence ID" value="NZ_CP123872.1"/>
</dbReference>
<evidence type="ECO:0000313" key="2">
    <source>
        <dbReference type="Proteomes" id="UP001268683"/>
    </source>
</evidence>
<dbReference type="CDD" id="cd08556">
    <property type="entry name" value="GDPD"/>
    <property type="match status" value="1"/>
</dbReference>
<sequence length="267" mass="31011">MKKSIKAITFLFITILVLSLVIAILSIDHVIDNKATTAHFFYNNCKKIWSHRGYTQNTDQNSIEAMQAAIDLSAPGLEIDVFFDKDHNEFIVSHDYPYNLKNGEILKLETVLQKFGNSIYYWLDFKNLSQMSKTEALEALEGLTKLDKAYQLKTRTLLESKNTRNLSFFTQSNFPTSYWFTHSPDASVFRFWIDTYKAKIKYLYGDFSAISMDYRQYSTRLKNALGEIPILLWTVNDSPLLSTYLNDRSVKIILTDEQFFDINKCSL</sequence>
<dbReference type="AlphaFoldDB" id="A0AA52HAM2"/>
<evidence type="ECO:0000313" key="1">
    <source>
        <dbReference type="EMBL" id="WND02753.1"/>
    </source>
</evidence>
<dbReference type="EMBL" id="CP123872">
    <property type="protein sequence ID" value="WND02753.1"/>
    <property type="molecule type" value="Genomic_DNA"/>
</dbReference>
<dbReference type="GO" id="GO:0006629">
    <property type="term" value="P:lipid metabolic process"/>
    <property type="evidence" value="ECO:0007669"/>
    <property type="project" value="InterPro"/>
</dbReference>
<name>A0AA52HAM2_9PROT</name>
<dbReference type="SUPFAM" id="SSF51695">
    <property type="entry name" value="PLC-like phosphodiesterases"/>
    <property type="match status" value="1"/>
</dbReference>
<reference evidence="1" key="1">
    <citation type="submission" date="2023-04" db="EMBL/GenBank/DDBJ databases">
        <title>Complete genome sequence of Temperatibacter marinus.</title>
        <authorList>
            <person name="Rong J.-C."/>
            <person name="Yi M.-L."/>
            <person name="Zhao Q."/>
        </authorList>
    </citation>
    <scope>NUCLEOTIDE SEQUENCE</scope>
    <source>
        <strain evidence="1">NBRC 110045</strain>
    </source>
</reference>
<dbReference type="InterPro" id="IPR017946">
    <property type="entry name" value="PLC-like_Pdiesterase_TIM-brl"/>
</dbReference>
<dbReference type="Proteomes" id="UP001268683">
    <property type="component" value="Chromosome"/>
</dbReference>
<organism evidence="1 2">
    <name type="scientific">Temperatibacter marinus</name>
    <dbReference type="NCBI Taxonomy" id="1456591"/>
    <lineage>
        <taxon>Bacteria</taxon>
        <taxon>Pseudomonadati</taxon>
        <taxon>Pseudomonadota</taxon>
        <taxon>Alphaproteobacteria</taxon>
        <taxon>Kordiimonadales</taxon>
        <taxon>Temperatibacteraceae</taxon>
        <taxon>Temperatibacter</taxon>
    </lineage>
</organism>
<dbReference type="GO" id="GO:0008081">
    <property type="term" value="F:phosphoric diester hydrolase activity"/>
    <property type="evidence" value="ECO:0007669"/>
    <property type="project" value="InterPro"/>
</dbReference>
<accession>A0AA52HAM2</accession>
<dbReference type="PANTHER" id="PTHR46211">
    <property type="entry name" value="GLYCEROPHOSPHORYL DIESTER PHOSPHODIESTERASE"/>
    <property type="match status" value="1"/>
</dbReference>
<protein>
    <submittedName>
        <fullName evidence="1">Glycerophosphodiester phosphodiesterase</fullName>
    </submittedName>
</protein>
<proteinExistence type="predicted"/>
<dbReference type="KEGG" id="tmk:QGN29_00015"/>